<organism evidence="1 2">
    <name type="scientific">Aestuariispira insulae</name>
    <dbReference type="NCBI Taxonomy" id="1461337"/>
    <lineage>
        <taxon>Bacteria</taxon>
        <taxon>Pseudomonadati</taxon>
        <taxon>Pseudomonadota</taxon>
        <taxon>Alphaproteobacteria</taxon>
        <taxon>Rhodospirillales</taxon>
        <taxon>Kiloniellaceae</taxon>
        <taxon>Aestuariispira</taxon>
    </lineage>
</organism>
<gene>
    <name evidence="1" type="ORF">DFP90_10262</name>
</gene>
<keyword evidence="2" id="KW-1185">Reference proteome</keyword>
<reference evidence="1 2" key="1">
    <citation type="submission" date="2018-07" db="EMBL/GenBank/DDBJ databases">
        <title>Genomic Encyclopedia of Type Strains, Phase III (KMG-III): the genomes of soil and plant-associated and newly described type strains.</title>
        <authorList>
            <person name="Whitman W."/>
        </authorList>
    </citation>
    <scope>NUCLEOTIDE SEQUENCE [LARGE SCALE GENOMIC DNA]</scope>
    <source>
        <strain evidence="1 2">CECT 8488</strain>
    </source>
</reference>
<name>A0A3D9HRL8_9PROT</name>
<dbReference type="SUPFAM" id="SSF53850">
    <property type="entry name" value="Periplasmic binding protein-like II"/>
    <property type="match status" value="1"/>
</dbReference>
<accession>A0A3D9HRL8</accession>
<sequence length="286" mass="32537">MEMKVKLAPFQLVFGLILGIAILLGRPVSAADPPVIRWIAGLVPGAITETDGSMSGGFMYETSLWFVDRMNEYDHRFQIVPWKRTHALLAGADELYCSFALLKTADRAQLYYYSEPVQWALGFRAAFQTGNETVERALSKEDHLATDLFLAGKGLTGRVLGRTYNQVVDQFFTHMKDEDRLMEVSERAKLLEMLQKGRIDLMIDYPRVFLAGDGLRTVSITGVKRYNSVHFARVRTPEGKEVIRQVDALIAKQPVPPVYAGFRFRMLPDDHARELEQQFLNYSKRP</sequence>
<comment type="caution">
    <text evidence="1">The sequence shown here is derived from an EMBL/GenBank/DDBJ whole genome shotgun (WGS) entry which is preliminary data.</text>
</comment>
<dbReference type="Proteomes" id="UP000256845">
    <property type="component" value="Unassembled WGS sequence"/>
</dbReference>
<dbReference type="EMBL" id="QRDW01000002">
    <property type="protein sequence ID" value="RED52045.1"/>
    <property type="molecule type" value="Genomic_DNA"/>
</dbReference>
<evidence type="ECO:0000313" key="1">
    <source>
        <dbReference type="EMBL" id="RED52045.1"/>
    </source>
</evidence>
<dbReference type="AlphaFoldDB" id="A0A3D9HRL8"/>
<protein>
    <submittedName>
        <fullName evidence="1">Uncharacterized protein (TIGR02285 family)</fullName>
    </submittedName>
</protein>
<proteinExistence type="predicted"/>
<evidence type="ECO:0000313" key="2">
    <source>
        <dbReference type="Proteomes" id="UP000256845"/>
    </source>
</evidence>